<proteinExistence type="predicted"/>
<evidence type="ECO:0000256" key="1">
    <source>
        <dbReference type="SAM" id="Coils"/>
    </source>
</evidence>
<dbReference type="RefSeq" id="WP_143940497.1">
    <property type="nucleotide sequence ID" value="NZ_VKLS01000010.1"/>
</dbReference>
<dbReference type="AlphaFoldDB" id="A0A553ZQV6"/>
<dbReference type="OrthoDB" id="5118533at2"/>
<evidence type="ECO:0000313" key="4">
    <source>
        <dbReference type="Proteomes" id="UP000320888"/>
    </source>
</evidence>
<name>A0A553ZQV6_9ACTN</name>
<dbReference type="GO" id="GO:0003677">
    <property type="term" value="F:DNA binding"/>
    <property type="evidence" value="ECO:0007669"/>
    <property type="project" value="InterPro"/>
</dbReference>
<gene>
    <name evidence="3" type="ORF">FNZ23_02220</name>
</gene>
<evidence type="ECO:0000313" key="3">
    <source>
        <dbReference type="EMBL" id="TSB43842.1"/>
    </source>
</evidence>
<evidence type="ECO:0000256" key="2">
    <source>
        <dbReference type="SAM" id="MobiDB-lite"/>
    </source>
</evidence>
<evidence type="ECO:0008006" key="5">
    <source>
        <dbReference type="Google" id="ProtNLM"/>
    </source>
</evidence>
<accession>A0A553ZQV6</accession>
<organism evidence="3 4">
    <name type="scientific">Streptomyces benahoarensis</name>
    <dbReference type="NCBI Taxonomy" id="2595054"/>
    <lineage>
        <taxon>Bacteria</taxon>
        <taxon>Bacillati</taxon>
        <taxon>Actinomycetota</taxon>
        <taxon>Actinomycetes</taxon>
        <taxon>Kitasatosporales</taxon>
        <taxon>Streptomycetaceae</taxon>
        <taxon>Streptomyces</taxon>
    </lineage>
</organism>
<sequence length="147" mass="16337">MSAGYQEQLNEIMGRLADQRNQLQATQERLAQQTVKVTSKDRSITVIMGTQSDVREIKFQGQGYRSMAPAELGRALVEVLEKARLEVRETVTRAVTPMMGFGNEVRDSMLGGTDQLRMMREVQQKMGLKNGPGGSRSALDDEDETDG</sequence>
<dbReference type="InterPro" id="IPR004401">
    <property type="entry name" value="YbaB/EbfC"/>
</dbReference>
<dbReference type="EMBL" id="VKLS01000010">
    <property type="protein sequence ID" value="TSB43842.1"/>
    <property type="molecule type" value="Genomic_DNA"/>
</dbReference>
<dbReference type="InterPro" id="IPR036894">
    <property type="entry name" value="YbaB-like_sf"/>
</dbReference>
<protein>
    <recommendedName>
        <fullName evidence="5">YbaB/EbfC family DNA-binding protein</fullName>
    </recommendedName>
</protein>
<keyword evidence="1" id="KW-0175">Coiled coil</keyword>
<dbReference type="SUPFAM" id="SSF82607">
    <property type="entry name" value="YbaB-like"/>
    <property type="match status" value="1"/>
</dbReference>
<comment type="caution">
    <text evidence="3">The sequence shown here is derived from an EMBL/GenBank/DDBJ whole genome shotgun (WGS) entry which is preliminary data.</text>
</comment>
<feature type="region of interest" description="Disordered" evidence="2">
    <location>
        <begin position="125"/>
        <end position="147"/>
    </location>
</feature>
<dbReference type="Gene3D" id="3.30.1310.10">
    <property type="entry name" value="Nucleoid-associated protein YbaB-like domain"/>
    <property type="match status" value="1"/>
</dbReference>
<keyword evidence="4" id="KW-1185">Reference proteome</keyword>
<feature type="coiled-coil region" evidence="1">
    <location>
        <begin position="6"/>
        <end position="36"/>
    </location>
</feature>
<reference evidence="3 4" key="1">
    <citation type="submission" date="2019-07" db="EMBL/GenBank/DDBJ databases">
        <title>Draft genome for Streptomyces benahoarensis MZ03-48.</title>
        <authorList>
            <person name="Gonzalez-Pimentel J.L."/>
        </authorList>
    </citation>
    <scope>NUCLEOTIDE SEQUENCE [LARGE SCALE GENOMIC DNA]</scope>
    <source>
        <strain evidence="3 4">MZ03-48</strain>
    </source>
</reference>
<dbReference type="Proteomes" id="UP000320888">
    <property type="component" value="Unassembled WGS sequence"/>
</dbReference>
<dbReference type="Pfam" id="PF02575">
    <property type="entry name" value="YbaB_DNA_bd"/>
    <property type="match status" value="1"/>
</dbReference>